<protein>
    <submittedName>
        <fullName evidence="2">Uncharacterized protein</fullName>
    </submittedName>
</protein>
<proteinExistence type="predicted"/>
<name>A0A6A6VDB1_9PLEO</name>
<gene>
    <name evidence="2" type="ORF">M011DRAFT_526542</name>
</gene>
<dbReference type="EMBL" id="MU006574">
    <property type="protein sequence ID" value="KAF2747191.1"/>
    <property type="molecule type" value="Genomic_DNA"/>
</dbReference>
<sequence length="257" mass="26900">MQAPRKKPVSVLLEGRSRVGGVSEVRLRKFCVAGCYGSAFSTSLSARPRRAGRPGAGSSGQLGESVGCADSDGHGGRQRDRCRDVNTTKGRAEQVNRDIHHRQESRRWAGAGRKRIAACRAQANQGPGRACVGVAVPCECCQGTDMTTAEATGEQHHQGVAAEGGERLIAGAAQSNAGGRTARARIRASSSVGNGADGAAHMGQGGASEILHRILFCTRSVQQTAGATGARATLHRKTQQRRRTGRQRASTVGGPQR</sequence>
<feature type="region of interest" description="Disordered" evidence="1">
    <location>
        <begin position="226"/>
        <end position="257"/>
    </location>
</feature>
<keyword evidence="3" id="KW-1185">Reference proteome</keyword>
<feature type="compositionally biased region" description="Basic and acidic residues" evidence="1">
    <location>
        <begin position="71"/>
        <end position="91"/>
    </location>
</feature>
<evidence type="ECO:0000313" key="2">
    <source>
        <dbReference type="EMBL" id="KAF2747191.1"/>
    </source>
</evidence>
<organism evidence="2 3">
    <name type="scientific">Sporormia fimetaria CBS 119925</name>
    <dbReference type="NCBI Taxonomy" id="1340428"/>
    <lineage>
        <taxon>Eukaryota</taxon>
        <taxon>Fungi</taxon>
        <taxon>Dikarya</taxon>
        <taxon>Ascomycota</taxon>
        <taxon>Pezizomycotina</taxon>
        <taxon>Dothideomycetes</taxon>
        <taxon>Pleosporomycetidae</taxon>
        <taxon>Pleosporales</taxon>
        <taxon>Sporormiaceae</taxon>
        <taxon>Sporormia</taxon>
    </lineage>
</organism>
<dbReference type="Proteomes" id="UP000799440">
    <property type="component" value="Unassembled WGS sequence"/>
</dbReference>
<reference evidence="2" key="1">
    <citation type="journal article" date="2020" name="Stud. Mycol.">
        <title>101 Dothideomycetes genomes: a test case for predicting lifestyles and emergence of pathogens.</title>
        <authorList>
            <person name="Haridas S."/>
            <person name="Albert R."/>
            <person name="Binder M."/>
            <person name="Bloem J."/>
            <person name="Labutti K."/>
            <person name="Salamov A."/>
            <person name="Andreopoulos B."/>
            <person name="Baker S."/>
            <person name="Barry K."/>
            <person name="Bills G."/>
            <person name="Bluhm B."/>
            <person name="Cannon C."/>
            <person name="Castanera R."/>
            <person name="Culley D."/>
            <person name="Daum C."/>
            <person name="Ezra D."/>
            <person name="Gonzalez J."/>
            <person name="Henrissat B."/>
            <person name="Kuo A."/>
            <person name="Liang C."/>
            <person name="Lipzen A."/>
            <person name="Lutzoni F."/>
            <person name="Magnuson J."/>
            <person name="Mondo S."/>
            <person name="Nolan M."/>
            <person name="Ohm R."/>
            <person name="Pangilinan J."/>
            <person name="Park H.-J."/>
            <person name="Ramirez L."/>
            <person name="Alfaro M."/>
            <person name="Sun H."/>
            <person name="Tritt A."/>
            <person name="Yoshinaga Y."/>
            <person name="Zwiers L.-H."/>
            <person name="Turgeon B."/>
            <person name="Goodwin S."/>
            <person name="Spatafora J."/>
            <person name="Crous P."/>
            <person name="Grigoriev I."/>
        </authorList>
    </citation>
    <scope>NUCLEOTIDE SEQUENCE</scope>
    <source>
        <strain evidence="2">CBS 119925</strain>
    </source>
</reference>
<feature type="compositionally biased region" description="Basic residues" evidence="1">
    <location>
        <begin position="233"/>
        <end position="246"/>
    </location>
</feature>
<dbReference type="AlphaFoldDB" id="A0A6A6VDB1"/>
<accession>A0A6A6VDB1</accession>
<feature type="region of interest" description="Disordered" evidence="1">
    <location>
        <begin position="46"/>
        <end position="91"/>
    </location>
</feature>
<evidence type="ECO:0000256" key="1">
    <source>
        <dbReference type="SAM" id="MobiDB-lite"/>
    </source>
</evidence>
<evidence type="ECO:0000313" key="3">
    <source>
        <dbReference type="Proteomes" id="UP000799440"/>
    </source>
</evidence>